<accession>A0A6B2LLM3</accession>
<organism evidence="5">
    <name type="scientific">Arcella intermedia</name>
    <dbReference type="NCBI Taxonomy" id="1963864"/>
    <lineage>
        <taxon>Eukaryota</taxon>
        <taxon>Amoebozoa</taxon>
        <taxon>Tubulinea</taxon>
        <taxon>Elardia</taxon>
        <taxon>Arcellinida</taxon>
        <taxon>Sphaerothecina</taxon>
        <taxon>Arcellidae</taxon>
        <taxon>Arcella</taxon>
    </lineage>
</organism>
<keyword evidence="3" id="KW-0342">GTP-binding</keyword>
<dbReference type="InterPro" id="IPR050227">
    <property type="entry name" value="Rab"/>
</dbReference>
<dbReference type="PRINTS" id="PR00449">
    <property type="entry name" value="RASTRNSFRMNG"/>
</dbReference>
<evidence type="ECO:0000256" key="3">
    <source>
        <dbReference type="ARBA" id="ARBA00023134"/>
    </source>
</evidence>
<keyword evidence="4" id="KW-0449">Lipoprotein</keyword>
<dbReference type="GO" id="GO:0005525">
    <property type="term" value="F:GTP binding"/>
    <property type="evidence" value="ECO:0007669"/>
    <property type="project" value="UniProtKB-KW"/>
</dbReference>
<keyword evidence="2" id="KW-0547">Nucleotide-binding</keyword>
<dbReference type="AlphaFoldDB" id="A0A6B2LLM3"/>
<dbReference type="PROSITE" id="PS51421">
    <property type="entry name" value="RAS"/>
    <property type="match status" value="1"/>
</dbReference>
<dbReference type="SMART" id="SM00174">
    <property type="entry name" value="RHO"/>
    <property type="match status" value="1"/>
</dbReference>
<proteinExistence type="inferred from homology"/>
<dbReference type="SMART" id="SM00173">
    <property type="entry name" value="RAS"/>
    <property type="match status" value="1"/>
</dbReference>
<dbReference type="InterPro" id="IPR027417">
    <property type="entry name" value="P-loop_NTPase"/>
</dbReference>
<dbReference type="InterPro" id="IPR005225">
    <property type="entry name" value="Small_GTP-bd"/>
</dbReference>
<dbReference type="SMART" id="SM00175">
    <property type="entry name" value="RAB"/>
    <property type="match status" value="1"/>
</dbReference>
<comment type="similarity">
    <text evidence="1">Belongs to the small GTPase superfamily. Rab family.</text>
</comment>
<evidence type="ECO:0000256" key="4">
    <source>
        <dbReference type="ARBA" id="ARBA00023288"/>
    </source>
</evidence>
<sequence>MIIGDYGVGKTRLLVRFAENTFNETLNAQVDFKISTISLGATTVKLQVWDTAQTEKFTKPNSSYYRGAHGVLVVYDINKRETFQNVPGWLKEIEKFACEDVHKMVVGCKSDVGKREVSEEEARKYAEEAGLELLETSSKSGANVKEVFSKMAQAIVDKVAQKDEE</sequence>
<evidence type="ECO:0000256" key="1">
    <source>
        <dbReference type="ARBA" id="ARBA00006270"/>
    </source>
</evidence>
<dbReference type="PROSITE" id="PS51420">
    <property type="entry name" value="RHO"/>
    <property type="match status" value="1"/>
</dbReference>
<dbReference type="FunFam" id="3.40.50.300:FF:001447">
    <property type="entry name" value="Ras-related protein Rab-1B"/>
    <property type="match status" value="1"/>
</dbReference>
<dbReference type="PANTHER" id="PTHR47977">
    <property type="entry name" value="RAS-RELATED PROTEIN RAB"/>
    <property type="match status" value="1"/>
</dbReference>
<evidence type="ECO:0000313" key="5">
    <source>
        <dbReference type="EMBL" id="NDV37914.1"/>
    </source>
</evidence>
<dbReference type="SUPFAM" id="SSF52540">
    <property type="entry name" value="P-loop containing nucleoside triphosphate hydrolases"/>
    <property type="match status" value="1"/>
</dbReference>
<evidence type="ECO:0000256" key="2">
    <source>
        <dbReference type="ARBA" id="ARBA00022741"/>
    </source>
</evidence>
<dbReference type="GO" id="GO:0003924">
    <property type="term" value="F:GTPase activity"/>
    <property type="evidence" value="ECO:0007669"/>
    <property type="project" value="InterPro"/>
</dbReference>
<dbReference type="EMBL" id="GIBP01008945">
    <property type="protein sequence ID" value="NDV37914.1"/>
    <property type="molecule type" value="Transcribed_RNA"/>
</dbReference>
<dbReference type="PROSITE" id="PS51419">
    <property type="entry name" value="RAB"/>
    <property type="match status" value="1"/>
</dbReference>
<reference evidence="5" key="1">
    <citation type="journal article" date="2020" name="J. Eukaryot. Microbiol.">
        <title>De novo Sequencing, Assembly and Annotation of the Transcriptome for the Free-Living Testate Amoeba Arcella intermedia.</title>
        <authorList>
            <person name="Ribeiro G.M."/>
            <person name="Porfirio-Sousa A.L."/>
            <person name="Maurer-Alcala X.X."/>
            <person name="Katz L.A."/>
            <person name="Lahr D.J.G."/>
        </authorList>
    </citation>
    <scope>NUCLEOTIDE SEQUENCE</scope>
</reference>
<dbReference type="InterPro" id="IPR001806">
    <property type="entry name" value="Small_GTPase"/>
</dbReference>
<dbReference type="Gene3D" id="3.40.50.300">
    <property type="entry name" value="P-loop containing nucleotide triphosphate hydrolases"/>
    <property type="match status" value="1"/>
</dbReference>
<dbReference type="Pfam" id="PF00071">
    <property type="entry name" value="Ras"/>
    <property type="match status" value="1"/>
</dbReference>
<dbReference type="NCBIfam" id="TIGR00231">
    <property type="entry name" value="small_GTP"/>
    <property type="match status" value="1"/>
</dbReference>
<protein>
    <submittedName>
        <fullName evidence="5">Uncharacterized protein</fullName>
    </submittedName>
</protein>
<name>A0A6B2LLM3_9EUKA</name>